<sequence length="99" mass="11078">MYRDYCLALENYEVLQQESESAAVIRPTPLSIFAKGLDENLCRSYQGGSSARIGVSSKQQSVNDLFKLFTTPDLLYVLKVILSLCAMLFAFDIICGEKK</sequence>
<keyword evidence="1" id="KW-0472">Membrane</keyword>
<dbReference type="AlphaFoldDB" id="X1SIP9"/>
<accession>X1SIP9</accession>
<name>X1SIP9_9ZZZZ</name>
<protein>
    <submittedName>
        <fullName evidence="2">Uncharacterized protein</fullName>
    </submittedName>
</protein>
<keyword evidence="1" id="KW-0812">Transmembrane</keyword>
<keyword evidence="1" id="KW-1133">Transmembrane helix</keyword>
<evidence type="ECO:0000256" key="1">
    <source>
        <dbReference type="SAM" id="Phobius"/>
    </source>
</evidence>
<proteinExistence type="predicted"/>
<comment type="caution">
    <text evidence="2">The sequence shown here is derived from an EMBL/GenBank/DDBJ whole genome shotgun (WGS) entry which is preliminary data.</text>
</comment>
<gene>
    <name evidence="2" type="ORF">S12H4_38516</name>
</gene>
<dbReference type="EMBL" id="BARW01023190">
    <property type="protein sequence ID" value="GAI92838.1"/>
    <property type="molecule type" value="Genomic_DNA"/>
</dbReference>
<reference evidence="2" key="1">
    <citation type="journal article" date="2014" name="Front. Microbiol.">
        <title>High frequency of phylogenetically diverse reductive dehalogenase-homologous genes in deep subseafloor sedimentary metagenomes.</title>
        <authorList>
            <person name="Kawai M."/>
            <person name="Futagami T."/>
            <person name="Toyoda A."/>
            <person name="Takaki Y."/>
            <person name="Nishi S."/>
            <person name="Hori S."/>
            <person name="Arai W."/>
            <person name="Tsubouchi T."/>
            <person name="Morono Y."/>
            <person name="Uchiyama I."/>
            <person name="Ito T."/>
            <person name="Fujiyama A."/>
            <person name="Inagaki F."/>
            <person name="Takami H."/>
        </authorList>
    </citation>
    <scope>NUCLEOTIDE SEQUENCE</scope>
    <source>
        <strain evidence="2">Expedition CK06-06</strain>
    </source>
</reference>
<organism evidence="2">
    <name type="scientific">marine sediment metagenome</name>
    <dbReference type="NCBI Taxonomy" id="412755"/>
    <lineage>
        <taxon>unclassified sequences</taxon>
        <taxon>metagenomes</taxon>
        <taxon>ecological metagenomes</taxon>
    </lineage>
</organism>
<evidence type="ECO:0000313" key="2">
    <source>
        <dbReference type="EMBL" id="GAI92838.1"/>
    </source>
</evidence>
<feature type="transmembrane region" description="Helical" evidence="1">
    <location>
        <begin position="74"/>
        <end position="95"/>
    </location>
</feature>